<dbReference type="InterPro" id="IPR018201">
    <property type="entry name" value="Ketoacyl_synth_AS"/>
</dbReference>
<dbReference type="InterPro" id="IPR016039">
    <property type="entry name" value="Thiolase-like"/>
</dbReference>
<feature type="domain" description="Ketosynthase family 3 (KS3)" evidence="13">
    <location>
        <begin position="34"/>
        <end position="452"/>
    </location>
</feature>
<feature type="region of interest" description="N-terminal hotdog fold" evidence="9">
    <location>
        <begin position="2443"/>
        <end position="2567"/>
    </location>
</feature>
<comment type="pathway">
    <text evidence="2">Antibiotic biosynthesis.</text>
</comment>
<evidence type="ECO:0000256" key="2">
    <source>
        <dbReference type="ARBA" id="ARBA00004792"/>
    </source>
</evidence>
<dbReference type="InterPro" id="IPR014031">
    <property type="entry name" value="Ketoacyl_synth_C"/>
</dbReference>
<dbReference type="NCBIfam" id="NF045894">
    <property type="entry name" value="PKS_plus_SDR"/>
    <property type="match status" value="1"/>
</dbReference>
<protein>
    <submittedName>
        <fullName evidence="15">Putative PKS (KS-AT-KR-ACP-KS-AT-DH-KR-ACP)</fullName>
    </submittedName>
</protein>
<keyword evidence="7" id="KW-0511">Multifunctional enzyme</keyword>
<evidence type="ECO:0000256" key="3">
    <source>
        <dbReference type="ARBA" id="ARBA00022450"/>
    </source>
</evidence>
<dbReference type="SUPFAM" id="SSF52151">
    <property type="entry name" value="FabD/lysophospholipase-like"/>
    <property type="match status" value="2"/>
</dbReference>
<feature type="region of interest" description="Disordered" evidence="11">
    <location>
        <begin position="2538"/>
        <end position="2557"/>
    </location>
</feature>
<dbReference type="GO" id="GO:0004315">
    <property type="term" value="F:3-oxoacyl-[acyl-carrier-protein] synthase activity"/>
    <property type="evidence" value="ECO:0007669"/>
    <property type="project" value="InterPro"/>
</dbReference>
<dbReference type="Pfam" id="PF00698">
    <property type="entry name" value="Acyl_transf_1"/>
    <property type="match status" value="2"/>
</dbReference>
<dbReference type="PROSITE" id="PS50075">
    <property type="entry name" value="CARRIER"/>
    <property type="match status" value="2"/>
</dbReference>
<dbReference type="InterPro" id="IPR032821">
    <property type="entry name" value="PKS_assoc"/>
</dbReference>
<dbReference type="Gene3D" id="3.10.129.110">
    <property type="entry name" value="Polyketide synthase dehydratase"/>
    <property type="match status" value="1"/>
</dbReference>
<dbReference type="Pfam" id="PF21089">
    <property type="entry name" value="PKS_DH_N"/>
    <property type="match status" value="1"/>
</dbReference>
<gene>
    <name evidence="15" type="primary">hitP2</name>
</gene>
<feature type="region of interest" description="C-terminal hotdog fold" evidence="9">
    <location>
        <begin position="2581"/>
        <end position="2717"/>
    </location>
</feature>
<proteinExistence type="predicted"/>
<dbReference type="GO" id="GO:0004312">
    <property type="term" value="F:fatty acid synthase activity"/>
    <property type="evidence" value="ECO:0007669"/>
    <property type="project" value="TreeGrafter"/>
</dbReference>
<keyword evidence="6" id="KW-0045">Antibiotic biosynthesis</keyword>
<evidence type="ECO:0000256" key="1">
    <source>
        <dbReference type="ARBA" id="ARBA00001957"/>
    </source>
</evidence>
<evidence type="ECO:0000256" key="7">
    <source>
        <dbReference type="ARBA" id="ARBA00023268"/>
    </source>
</evidence>
<dbReference type="InterPro" id="IPR020841">
    <property type="entry name" value="PKS_Beta-ketoAc_synthase_dom"/>
</dbReference>
<organism evidence="15">
    <name type="scientific">Embleya scabrispora</name>
    <dbReference type="NCBI Taxonomy" id="159449"/>
    <lineage>
        <taxon>Bacteria</taxon>
        <taxon>Bacillati</taxon>
        <taxon>Actinomycetota</taxon>
        <taxon>Actinomycetes</taxon>
        <taxon>Kitasatosporales</taxon>
        <taxon>Streptomycetaceae</taxon>
        <taxon>Embleya</taxon>
    </lineage>
</organism>
<dbReference type="Gene3D" id="3.40.50.720">
    <property type="entry name" value="NAD(P)-binding Rossmann-like Domain"/>
    <property type="match status" value="2"/>
</dbReference>
<dbReference type="InterPro" id="IPR049551">
    <property type="entry name" value="PKS_DH_C"/>
</dbReference>
<dbReference type="InterPro" id="IPR015083">
    <property type="entry name" value="NorB/c/GfsB-D-like_docking"/>
</dbReference>
<evidence type="ECO:0000259" key="14">
    <source>
        <dbReference type="PROSITE" id="PS52019"/>
    </source>
</evidence>
<dbReference type="InterPro" id="IPR001227">
    <property type="entry name" value="Ac_transferase_dom_sf"/>
</dbReference>
<feature type="domain" description="Ketosynthase family 3 (KS3)" evidence="13">
    <location>
        <begin position="1560"/>
        <end position="1986"/>
    </location>
</feature>
<dbReference type="GO" id="GO:0033068">
    <property type="term" value="P:macrolide biosynthetic process"/>
    <property type="evidence" value="ECO:0007669"/>
    <property type="project" value="UniProtKB-ARBA"/>
</dbReference>
<name>A0A0F7R817_9ACTN</name>
<dbReference type="SMART" id="SM01294">
    <property type="entry name" value="PKS_PP_betabranch"/>
    <property type="match status" value="1"/>
</dbReference>
<feature type="coiled-coil region" evidence="10">
    <location>
        <begin position="5"/>
        <end position="32"/>
    </location>
</feature>
<keyword evidence="8" id="KW-0012">Acyltransferase</keyword>
<keyword evidence="5" id="KW-0808">Transferase</keyword>
<dbReference type="Pfam" id="PF08659">
    <property type="entry name" value="KR"/>
    <property type="match status" value="2"/>
</dbReference>
<dbReference type="Gene3D" id="6.10.140.1830">
    <property type="match status" value="1"/>
</dbReference>
<dbReference type="CDD" id="cd08956">
    <property type="entry name" value="KR_3_FAS_SDR_x"/>
    <property type="match status" value="1"/>
</dbReference>
<feature type="active site" description="Proton donor; for dehydratase activity" evidence="9">
    <location>
        <position position="2642"/>
    </location>
</feature>
<dbReference type="CDD" id="cd00833">
    <property type="entry name" value="PKS"/>
    <property type="match status" value="2"/>
</dbReference>
<dbReference type="InterPro" id="IPR020807">
    <property type="entry name" value="PKS_DH"/>
</dbReference>
<dbReference type="SUPFAM" id="SSF51735">
    <property type="entry name" value="NAD(P)-binding Rossmann-fold domains"/>
    <property type="match status" value="4"/>
</dbReference>
<feature type="domain" description="Carrier" evidence="12">
    <location>
        <begin position="3165"/>
        <end position="3240"/>
    </location>
</feature>
<evidence type="ECO:0000256" key="6">
    <source>
        <dbReference type="ARBA" id="ARBA00023194"/>
    </source>
</evidence>
<dbReference type="SMART" id="SM00827">
    <property type="entry name" value="PKS_AT"/>
    <property type="match status" value="2"/>
</dbReference>
<dbReference type="FunFam" id="3.40.366.10:FF:000002">
    <property type="entry name" value="Probable polyketide synthase 2"/>
    <property type="match status" value="2"/>
</dbReference>
<dbReference type="SUPFAM" id="SSF55048">
    <property type="entry name" value="Probable ACP-binding domain of malonyl-CoA ACP transacylase"/>
    <property type="match status" value="2"/>
</dbReference>
<dbReference type="CDD" id="cd08952">
    <property type="entry name" value="KR_1_SDR_x"/>
    <property type="match status" value="1"/>
</dbReference>
<dbReference type="FunFam" id="3.40.47.10:FF:000019">
    <property type="entry name" value="Polyketide synthase type I"/>
    <property type="match status" value="2"/>
</dbReference>
<dbReference type="Pfam" id="PF22953">
    <property type="entry name" value="SpnB_Rossmann"/>
    <property type="match status" value="1"/>
</dbReference>
<evidence type="ECO:0000256" key="9">
    <source>
        <dbReference type="PROSITE-ProRule" id="PRU01363"/>
    </source>
</evidence>
<evidence type="ECO:0000256" key="4">
    <source>
        <dbReference type="ARBA" id="ARBA00022553"/>
    </source>
</evidence>
<dbReference type="InterPro" id="IPR014043">
    <property type="entry name" value="Acyl_transferase_dom"/>
</dbReference>
<dbReference type="SMART" id="SM00823">
    <property type="entry name" value="PKS_PP"/>
    <property type="match status" value="2"/>
</dbReference>
<feature type="domain" description="Carrier" evidence="12">
    <location>
        <begin position="1464"/>
        <end position="1539"/>
    </location>
</feature>
<dbReference type="Gene3D" id="3.30.70.3290">
    <property type="match status" value="2"/>
</dbReference>
<dbReference type="InterPro" id="IPR057326">
    <property type="entry name" value="KR_dom"/>
</dbReference>
<comment type="cofactor">
    <cofactor evidence="1">
        <name>pantetheine 4'-phosphate</name>
        <dbReference type="ChEBI" id="CHEBI:47942"/>
    </cofactor>
</comment>
<dbReference type="InterPro" id="IPR055123">
    <property type="entry name" value="SpnB-like_Rossmann"/>
</dbReference>
<reference evidence="15" key="1">
    <citation type="journal article" date="2015" name="ChemBioChem">
        <title>Genome Mining of the Hitachimycin Biosynthetic Gene Cluster: Involvement of a Phenylalanine-2,3-aminomutase in Biosynthesis.</title>
        <authorList>
            <person name="Kudo F."/>
            <person name="Kawamura K."/>
            <person name="Uchino A."/>
            <person name="Miyanaga A."/>
            <person name="Numakura M."/>
            <person name="Takayanagi R."/>
            <person name="Eguchi T."/>
        </authorList>
    </citation>
    <scope>NUCLEOTIDE SEQUENCE</scope>
    <source>
        <strain evidence="15">JCM 11712</strain>
    </source>
</reference>
<dbReference type="InterPro" id="IPR006162">
    <property type="entry name" value="Ppantetheine_attach_site"/>
</dbReference>
<dbReference type="InterPro" id="IPR016036">
    <property type="entry name" value="Malonyl_transacylase_ACP-bd"/>
</dbReference>
<dbReference type="PANTHER" id="PTHR43775">
    <property type="entry name" value="FATTY ACID SYNTHASE"/>
    <property type="match status" value="1"/>
</dbReference>
<dbReference type="InterPro" id="IPR050091">
    <property type="entry name" value="PKS_NRPS_Biosynth_Enz"/>
</dbReference>
<keyword evidence="10" id="KW-0175">Coiled coil</keyword>
<dbReference type="Pfam" id="PF16197">
    <property type="entry name" value="KAsynt_C_assoc"/>
    <property type="match status" value="2"/>
</dbReference>
<dbReference type="Gene3D" id="1.10.1200.10">
    <property type="entry name" value="ACP-like"/>
    <property type="match status" value="2"/>
</dbReference>
<evidence type="ECO:0000259" key="13">
    <source>
        <dbReference type="PROSITE" id="PS52004"/>
    </source>
</evidence>
<feature type="domain" description="PKS/mFAS DH" evidence="14">
    <location>
        <begin position="2443"/>
        <end position="2717"/>
    </location>
</feature>
<keyword evidence="4" id="KW-0597">Phosphoprotein</keyword>
<dbReference type="Pfam" id="PF02801">
    <property type="entry name" value="Ketoacyl-synt_C"/>
    <property type="match status" value="2"/>
</dbReference>
<dbReference type="Pfam" id="PF00109">
    <property type="entry name" value="ketoacyl-synt"/>
    <property type="match status" value="2"/>
</dbReference>
<dbReference type="PANTHER" id="PTHR43775:SF51">
    <property type="entry name" value="INACTIVE PHENOLPHTHIOCEROL SYNTHESIS POLYKETIDE SYNTHASE TYPE I PKS1-RELATED"/>
    <property type="match status" value="1"/>
</dbReference>
<evidence type="ECO:0000256" key="8">
    <source>
        <dbReference type="ARBA" id="ARBA00023315"/>
    </source>
</evidence>
<dbReference type="SUPFAM" id="SSF53901">
    <property type="entry name" value="Thiolase-like"/>
    <property type="match status" value="2"/>
</dbReference>
<evidence type="ECO:0000256" key="5">
    <source>
        <dbReference type="ARBA" id="ARBA00022679"/>
    </source>
</evidence>
<dbReference type="PROSITE" id="PS00606">
    <property type="entry name" value="KS3_1"/>
    <property type="match status" value="2"/>
</dbReference>
<dbReference type="Pfam" id="PF08990">
    <property type="entry name" value="Docking"/>
    <property type="match status" value="1"/>
</dbReference>
<dbReference type="InterPro" id="IPR036291">
    <property type="entry name" value="NAD(P)-bd_dom_sf"/>
</dbReference>
<dbReference type="InterPro" id="IPR049900">
    <property type="entry name" value="PKS_mFAS_DH"/>
</dbReference>
<dbReference type="EMBL" id="LC008143">
    <property type="protein sequence ID" value="BAR73017.1"/>
    <property type="molecule type" value="Genomic_DNA"/>
</dbReference>
<dbReference type="PROSITE" id="PS52004">
    <property type="entry name" value="KS3_2"/>
    <property type="match status" value="2"/>
</dbReference>
<sequence>MEASVEEIVEALRNSLVENERLRQQNNRLTAAATEPIAVVGMSCRFPGGVASPDDLWHLVAEGTDAVSSFPADRGWDVEGLYDAEPGKPGKSYVREGGFLHEAAEFDPGFFGVSPREAAAMDPQQRLLLEISWEAIERAGINPTELRGSRTGVFAGVIYHDYGTASGDDATTGNGSLVSGRVAYSLGLEGPAVSVDTACSSSLVAMHWAIQALQRDECTMALAGGVTVMATPQTFVEFSALRGLAPNGRCKPFSAAADGTAWGEGAGVLLLERLSDARRNGHEVLGLIRGSAVNQDGASNGLTAPSGPAQQRVIRQALAGAGLVSADVDAVEAHGTGTRLGDPIEAQALLATYGRDRPADRPLWLGSVKSNIGHTQAAAGVAGVIKMLQAMRRGVLPQSLYVDEPTPHVDWTAGAVELLTRARPWPRSDHPRRAGVSSFGASGTNAHVILEQAPSASAGVETPRPAPRLLPVPVSAKSAAALRDQALRLRAHLAAHPDLSPLDLAYSLATSRTAFEHRAVLVTGDRGELDSAVAALARGESAPGLVRETVVEGKLAFLFTGQGSQRIGMGGELHREHPVFTAAFDAVCTSLDPHLDRPLREVLFAAPGSVDAETVHETRFTQAALFAVEVALFRLLEHWGLRPNFLVGHSIGELSAAHVSGVLSLDDAARLVGARGRLMHALPDGGAMVAVRAAEHEVLPLLTDRVSVAAVNGPTSTVIAGDEDAVEAIVATLRASGHKTKRLNVGRAFHSPRMEAMLEDFRRVAESVSFGEPRIPIISNLTGEPASAAELGSADYWVRHVRQPVRFLDGMRALERAGVTTYVELGPDGVLSAMGADCLTEAAAEAAFVPTLRGDRAEPESLLKALARVHARGVAVDWAALFADTGARRVELPTYAFQHESFWTKPVAPTGAREPDGDTAFWQAVENGDVSSAAAQLTDGDPSADQVGESLGGLLPALAAWRRRGRERAAVERRLYRVGWQPVTDRAIGCPAALTGTWLVVHQAEQADAEMRALRAHGARVVPLAVADAEPRVDLLTARLTEAVDGDSSVAGVLSLPAEGASGALALTLTLAQALTAAGIDAPLWTATRGAVAVAPRESLPHPEQALAWGFGRVLALEQPERWGGLIDLPEVLDERAGARLAGVLAGGEDQVAIRTSGVLVRRLVRAAPSDAATGTWRPRGTVLVTGGTGALGAHVARWLAGNGAEHLVLTSRRGGAAPGAEELAGELSALGAEVTMAACDVADRAELGELVGRLAAEGKPIRAVVHAAGVDRTGAAAHTTLDEVAEAIRAKVDGAANLDELFADHVLDAFVLFSSIAGVWGSGGQGAYSAANAYLDALAQHRRARGVTATAVAWGPWAEGGMAAQGDDEERLRRYGLAPMTPTSAIAALGRALDADETALTVVDVDWARFAPGFTATRPSPLIGDLPEVAALDSTTRDTPAAGPGAAELRDLLDGRTAAEQHLTLLDLVREQAAAVLGHASPAAVDADRAFRDLGFDSLTAVELRDRLGRATALRLPATTVFDYPTAGRLAEYIRAQMYGPDDAAATVVTSRPVTVTDDERIAIVAMACRFPGGVTSPETLWRLVADGTDAISPFPTDRGWDLASLYHPEPGHPGTTYARDGGFLADAADFDADFFGISPKEALAMDPQQRLLLETAWETLERAAIDPASLRGSATGVFAGGSYYDYGAGLTRLPEELAGYSSIGRASSVLSGRVSYTLGLEGPSVTVDTACSSSLVALHLAIQALRSGECSLALAGGVTVMSTAETFVDFSAQRGLSPDGRCKSFAAGADGTGWAEGVGWLLVERLSDARRNGHQVLAVVAGSAVNQDGASNGLTAPNGPAQQRVIRQALAGAGLVSADVDVVEAHGTGTTLGDPIEAQALLATYGQDRPEDRPLWLGSIKSNIGHAQAAAGVASVIKMVEAMRHGVLPMTLHVDEPTPEVDWSVGAVALLTESRVWPEVGRPRRAAVSSFGISGTNAHVILEEPESLAVVEEESGWPEGVPVPWLLSAKSEAALGAQAERLRLFAGTDEPSTLDVGFSLASSRAVLGHRAVVVAGDVAGGLSVVAEGGVGAGVVRGVASDGPVAFVFSGQGAQRVGMGAELGVAFPVFRAAFEEICDLFDPLLGGSLRDVVSSGEGLDETVFTQAALFAVEVALFRLLSSWGVRPDFVAGHSIGEVAAAHVAGVFPLGDAVRLVAARGRLMQALPSGGAMIAVQATEAEVGPFLGDGVGLAAINGPDSVVLSGVEEAVERVAAKFAAEGRRTRRLTVSHAFHSVLMDPMLDDFRAVAEGLSYAAPSIPVVSNVTGDLADELGSPGYWVRHVREAVRFADGVGFLRSRGVSRFVELGPDGVLSAMVRGCVGDDDVVVLPALRKGRPEVESLVSALAELHVNGVLVDWDVFFAGHGARRVTLPTYAFQRERYWLDAPTGGDPASMGLDSPEHPLLGAMVPLPESDGVAFTARLSARTHAWVADHRMQGRVVLSTSALVDLAIRAGDEVGCGVLAELNPDTPLILPEDDSVQLHLVVGGADETGRRAFSVHSRSDTEPDAPWARHASGLLDRGTPQAAAATDPDPWPPVGASVTEVDEIYAELTDRGYILGSTHRGLRAAWRRGDEVFAEVALPESAQAEAGRYGLHPALLDAALHVGVVAFGTEAPLVAAAWNGVRLHAAGSGVLRVRLTPGTGGDTTVTMADEAGRPVATVTSLRWEPVSPDALEVDAGGFREGLFQMTWTPLAEHAGHPVPQDLPELSAVSPDRVPDLVLFTCPVFTGDDPMADARALLGEVLQAVQLWSAEDRFAAARLVVVTEGVSTGADPRHAPVWGLVRAAEAENPGRFVLIDLDGSAESRRALPAAVASGEPESAICAGEPFVPRLARVPLVGSAGDAPRWDAEGTVLVTADDRALGMLVARHLVTERGAGHVLLAVEAGSAGPDVPEPDPRVRVVECALTDFDALSALAATIPTDHPLTAVVHTAGAAEDGMVATSASDRFAAALRSRADVAWHLHRLTRDLDLTAFVLFSSAVGMLFPAGQAADAAANAALDALAVHRRALGLPAVSVAFGPWAARDRAAEVDRARLRRHGLDSMSVPEGLARLDEALSGAAPSVVAARLDTGVVRSQGRVEGIPVLLRGLVRAPMRQLVRADGDSVAGAFERRVAQLFGEARDRMLLDLVRTHVAAVLGHDSAETVEPERAFQELGFDSLAAVELRNRLGVVTGRRLSTTLAFDHPTSRAVADYLDGLISPAAAAESGALLAELDRLEAALAGAGAGAGAHPRVTARLDALVRKWHAAHDAAALAESDPVPEPDFHAATDDELFEALDDELGGL</sequence>
<dbReference type="InterPro" id="IPR041618">
    <property type="entry name" value="PKS_DE"/>
</dbReference>
<dbReference type="Gene3D" id="3.40.366.10">
    <property type="entry name" value="Malonyl-Coenzyme A Acyl Carrier Protein, domain 2"/>
    <property type="match status" value="2"/>
</dbReference>
<dbReference type="Pfam" id="PF14765">
    <property type="entry name" value="PS-DH"/>
    <property type="match status" value="1"/>
</dbReference>
<dbReference type="InterPro" id="IPR009081">
    <property type="entry name" value="PP-bd_ACP"/>
</dbReference>
<feature type="active site" description="Proton acceptor; for dehydratase activity" evidence="9">
    <location>
        <position position="2475"/>
    </location>
</feature>
<dbReference type="InterPro" id="IPR016035">
    <property type="entry name" value="Acyl_Trfase/lysoPLipase"/>
</dbReference>
<evidence type="ECO:0000313" key="15">
    <source>
        <dbReference type="EMBL" id="BAR73017.1"/>
    </source>
</evidence>
<dbReference type="InterPro" id="IPR013968">
    <property type="entry name" value="PKS_KR"/>
</dbReference>
<dbReference type="Pfam" id="PF18369">
    <property type="entry name" value="PKS_DE"/>
    <property type="match status" value="1"/>
</dbReference>
<dbReference type="SMART" id="SM00822">
    <property type="entry name" value="PKS_KR"/>
    <property type="match status" value="2"/>
</dbReference>
<accession>A0A0F7R817</accession>
<dbReference type="GO" id="GO:0031177">
    <property type="term" value="F:phosphopantetheine binding"/>
    <property type="evidence" value="ECO:0007669"/>
    <property type="project" value="InterPro"/>
</dbReference>
<keyword evidence="3" id="KW-0596">Phosphopantetheine</keyword>
<evidence type="ECO:0000259" key="12">
    <source>
        <dbReference type="PROSITE" id="PS50075"/>
    </source>
</evidence>
<evidence type="ECO:0000256" key="11">
    <source>
        <dbReference type="SAM" id="MobiDB-lite"/>
    </source>
</evidence>
<dbReference type="SMART" id="SM00825">
    <property type="entry name" value="PKS_KS"/>
    <property type="match status" value="2"/>
</dbReference>
<dbReference type="PROSITE" id="PS00012">
    <property type="entry name" value="PHOSPHOPANTETHEINE"/>
    <property type="match status" value="2"/>
</dbReference>
<dbReference type="InterPro" id="IPR020806">
    <property type="entry name" value="PKS_PP-bd"/>
</dbReference>
<dbReference type="InterPro" id="IPR036736">
    <property type="entry name" value="ACP-like_sf"/>
</dbReference>
<dbReference type="InterPro" id="IPR049552">
    <property type="entry name" value="PKS_DH_N"/>
</dbReference>
<dbReference type="InterPro" id="IPR042104">
    <property type="entry name" value="PKS_dehydratase_sf"/>
</dbReference>
<dbReference type="GO" id="GO:0006633">
    <property type="term" value="P:fatty acid biosynthetic process"/>
    <property type="evidence" value="ECO:0007669"/>
    <property type="project" value="InterPro"/>
</dbReference>
<dbReference type="SMART" id="SM00826">
    <property type="entry name" value="PKS_DH"/>
    <property type="match status" value="1"/>
</dbReference>
<dbReference type="Gene3D" id="3.40.47.10">
    <property type="match status" value="2"/>
</dbReference>
<dbReference type="FunFam" id="1.10.1200.10:FF:000007">
    <property type="entry name" value="Probable polyketide synthase pks17"/>
    <property type="match status" value="2"/>
</dbReference>
<dbReference type="Pfam" id="PF00550">
    <property type="entry name" value="PP-binding"/>
    <property type="match status" value="2"/>
</dbReference>
<dbReference type="InterPro" id="IPR014030">
    <property type="entry name" value="Ketoacyl_synth_N"/>
</dbReference>
<dbReference type="SUPFAM" id="SSF47336">
    <property type="entry name" value="ACP-like"/>
    <property type="match status" value="2"/>
</dbReference>
<dbReference type="PROSITE" id="PS52019">
    <property type="entry name" value="PKS_MFAS_DH"/>
    <property type="match status" value="1"/>
</dbReference>
<evidence type="ECO:0000256" key="10">
    <source>
        <dbReference type="SAM" id="Coils"/>
    </source>
</evidence>